<dbReference type="EMBL" id="KN847486">
    <property type="protein sequence ID" value="KIW99459.1"/>
    <property type="molecule type" value="Genomic_DNA"/>
</dbReference>
<feature type="domain" description="FAD-binding" evidence="4">
    <location>
        <begin position="4"/>
        <end position="327"/>
    </location>
</feature>
<evidence type="ECO:0000313" key="5">
    <source>
        <dbReference type="EMBL" id="KIW99459.1"/>
    </source>
</evidence>
<reference evidence="5 6" key="1">
    <citation type="submission" date="2015-01" db="EMBL/GenBank/DDBJ databases">
        <title>The Genome Sequence of Rhinocladiella mackenzie CBS 650.93.</title>
        <authorList>
            <consortium name="The Broad Institute Genomics Platform"/>
            <person name="Cuomo C."/>
            <person name="de Hoog S."/>
            <person name="Gorbushina A."/>
            <person name="Stielow B."/>
            <person name="Teixiera M."/>
            <person name="Abouelleil A."/>
            <person name="Chapman S.B."/>
            <person name="Priest M."/>
            <person name="Young S.K."/>
            <person name="Wortman J."/>
            <person name="Nusbaum C."/>
            <person name="Birren B."/>
        </authorList>
    </citation>
    <scope>NUCLEOTIDE SEQUENCE [LARGE SCALE GENOMIC DNA]</scope>
    <source>
        <strain evidence="5 6">CBS 650.93</strain>
    </source>
</reference>
<accession>A0A0D2IRW0</accession>
<dbReference type="AlphaFoldDB" id="A0A0D2IRW0"/>
<dbReference type="VEuPathDB" id="FungiDB:Z518_11198"/>
<dbReference type="Pfam" id="PF01494">
    <property type="entry name" value="FAD_binding_3"/>
    <property type="match status" value="1"/>
</dbReference>
<dbReference type="HOGENOM" id="CLU_009665_1_1_1"/>
<dbReference type="RefSeq" id="XP_013266596.1">
    <property type="nucleotide sequence ID" value="XM_013411142.1"/>
</dbReference>
<evidence type="ECO:0000256" key="2">
    <source>
        <dbReference type="ARBA" id="ARBA00022827"/>
    </source>
</evidence>
<evidence type="ECO:0000256" key="1">
    <source>
        <dbReference type="ARBA" id="ARBA00022630"/>
    </source>
</evidence>
<dbReference type="InterPro" id="IPR002938">
    <property type="entry name" value="FAD-bd"/>
</dbReference>
<dbReference type="Gene3D" id="3.30.9.10">
    <property type="entry name" value="D-Amino Acid Oxidase, subunit A, domain 2"/>
    <property type="match status" value="1"/>
</dbReference>
<dbReference type="PANTHER" id="PTHR46865:SF7">
    <property type="entry name" value="MONOOXYGENASE, PUTATIVE (AFU_ORTHOLOGUE AFUA_8G07040)-RELATED"/>
    <property type="match status" value="1"/>
</dbReference>
<dbReference type="InterPro" id="IPR036188">
    <property type="entry name" value="FAD/NAD-bd_sf"/>
</dbReference>
<proteinExistence type="predicted"/>
<dbReference type="OrthoDB" id="655030at2759"/>
<dbReference type="GeneID" id="25299269"/>
<dbReference type="Gene3D" id="3.50.50.60">
    <property type="entry name" value="FAD/NAD(P)-binding domain"/>
    <property type="match status" value="1"/>
</dbReference>
<evidence type="ECO:0000256" key="3">
    <source>
        <dbReference type="ARBA" id="ARBA00023002"/>
    </source>
</evidence>
<dbReference type="PRINTS" id="PR00420">
    <property type="entry name" value="RNGMNOXGNASE"/>
</dbReference>
<dbReference type="STRING" id="1442369.A0A0D2IRW0"/>
<dbReference type="PANTHER" id="PTHR46865">
    <property type="entry name" value="OXIDOREDUCTASE-RELATED"/>
    <property type="match status" value="1"/>
</dbReference>
<protein>
    <submittedName>
        <fullName evidence="5">Rhinocladiella mackenziei CBS 650.93 unplaced genomic scaffold supercont1.12, whole genome shotgun sequence</fullName>
    </submittedName>
</protein>
<evidence type="ECO:0000313" key="6">
    <source>
        <dbReference type="Proteomes" id="UP000053617"/>
    </source>
</evidence>
<gene>
    <name evidence="5" type="ORF">Z518_11198</name>
</gene>
<sequence length="430" mass="47427">MGQLKVLVVGAGIAGNALAFWLSKLGHAVTIIERHHCLRTNGLQLDLRGNGIEVMRRMGLEQAVRAKCVPEDGMELVDSSGRRRAFFAANKSGKGAQSVSSEFEIMRKDLCVILHDAAEKFGAKYVFGTTVESFQWTGNSVEASFADGKKEIFDLMVGCDGQGSRIRRLMLGDGSAGQAQDPIVTLGERIAYYTIPRPAKQEGAYIATTYLMPEKRFVITRRHNLQEMQVYLRCEAHSGPMEGVKRGDVKAEKEAFAKMFESSGWETDDLVKALKEGGEDFYCQYSSLVRMDSWSRGCVTLVGDAGYCCPPDGFGTSVALIGAYILAGEIQRCCPAKGESGGNDADNGVQAALQGYEQRFQPYMKRIQAKYSTEPSSFDKIPWTPLTVGIFYRLAGIVSFLKLDRIASRLMPLENTHGWKLPEYPQMIKG</sequence>
<dbReference type="InterPro" id="IPR051704">
    <property type="entry name" value="FAD_aromatic-hydroxylase"/>
</dbReference>
<keyword evidence="1" id="KW-0285">Flavoprotein</keyword>
<organism evidence="5 6">
    <name type="scientific">Rhinocladiella mackenziei CBS 650.93</name>
    <dbReference type="NCBI Taxonomy" id="1442369"/>
    <lineage>
        <taxon>Eukaryota</taxon>
        <taxon>Fungi</taxon>
        <taxon>Dikarya</taxon>
        <taxon>Ascomycota</taxon>
        <taxon>Pezizomycotina</taxon>
        <taxon>Eurotiomycetes</taxon>
        <taxon>Chaetothyriomycetidae</taxon>
        <taxon>Chaetothyriales</taxon>
        <taxon>Herpotrichiellaceae</taxon>
        <taxon>Rhinocladiella</taxon>
    </lineage>
</organism>
<keyword evidence="3" id="KW-0560">Oxidoreductase</keyword>
<dbReference type="Proteomes" id="UP000053617">
    <property type="component" value="Unassembled WGS sequence"/>
</dbReference>
<name>A0A0D2IRW0_9EURO</name>
<dbReference type="SUPFAM" id="SSF51905">
    <property type="entry name" value="FAD/NAD(P)-binding domain"/>
    <property type="match status" value="1"/>
</dbReference>
<keyword evidence="2" id="KW-0274">FAD</keyword>
<dbReference type="GO" id="GO:0071949">
    <property type="term" value="F:FAD binding"/>
    <property type="evidence" value="ECO:0007669"/>
    <property type="project" value="InterPro"/>
</dbReference>
<dbReference type="GO" id="GO:0016491">
    <property type="term" value="F:oxidoreductase activity"/>
    <property type="evidence" value="ECO:0007669"/>
    <property type="project" value="UniProtKB-KW"/>
</dbReference>
<keyword evidence="6" id="KW-1185">Reference proteome</keyword>
<evidence type="ECO:0000259" key="4">
    <source>
        <dbReference type="Pfam" id="PF01494"/>
    </source>
</evidence>